<reference evidence="4 5" key="1">
    <citation type="journal article" date="2018" name="J. Microbiol.">
        <title>Salicibibacter kimchii gen. nov., sp. nov., a moderately halophilic and alkalitolerant bacterium in the family Bacillaceae, isolated from kimchi.</title>
        <authorList>
            <person name="Jang J.Y."/>
            <person name="Oh Y.J."/>
            <person name="Lim S.K."/>
            <person name="Park H.K."/>
            <person name="Lee C."/>
            <person name="Kim J.Y."/>
            <person name="Lee M.A."/>
            <person name="Choi H.J."/>
        </authorList>
    </citation>
    <scope>NUCLEOTIDE SEQUENCE [LARGE SCALE GENOMIC DNA]</scope>
    <source>
        <strain evidence="4 5">NKC1-1</strain>
    </source>
</reference>
<proteinExistence type="inferred from homology"/>
<dbReference type="AlphaFoldDB" id="A0A345C0K1"/>
<evidence type="ECO:0000256" key="3">
    <source>
        <dbReference type="HAMAP-Rule" id="MF_01384"/>
    </source>
</evidence>
<dbReference type="PANTHER" id="PTHR33643">
    <property type="entry name" value="UREASE ACCESSORY PROTEIN D"/>
    <property type="match status" value="1"/>
</dbReference>
<gene>
    <name evidence="3" type="primary">ureD</name>
    <name evidence="4" type="ORF">DT065_12410</name>
</gene>
<dbReference type="OrthoDB" id="5328682at2"/>
<dbReference type="RefSeq" id="WP_114373886.1">
    <property type="nucleotide sequence ID" value="NZ_CP031092.1"/>
</dbReference>
<evidence type="ECO:0000256" key="2">
    <source>
        <dbReference type="ARBA" id="ARBA00023186"/>
    </source>
</evidence>
<comment type="function">
    <text evidence="3">Required for maturation of urease via the functional incorporation of the urease nickel metallocenter.</text>
</comment>
<evidence type="ECO:0000313" key="4">
    <source>
        <dbReference type="EMBL" id="AXF56732.1"/>
    </source>
</evidence>
<accession>A0A345C0K1</accession>
<comment type="similarity">
    <text evidence="1 3">Belongs to the UreD family.</text>
</comment>
<keyword evidence="2 3" id="KW-0143">Chaperone</keyword>
<dbReference type="GO" id="GO:0005737">
    <property type="term" value="C:cytoplasm"/>
    <property type="evidence" value="ECO:0007669"/>
    <property type="project" value="UniProtKB-SubCell"/>
</dbReference>
<dbReference type="GO" id="GO:0016151">
    <property type="term" value="F:nickel cation binding"/>
    <property type="evidence" value="ECO:0007669"/>
    <property type="project" value="UniProtKB-UniRule"/>
</dbReference>
<dbReference type="Pfam" id="PF01774">
    <property type="entry name" value="UreD"/>
    <property type="match status" value="1"/>
</dbReference>
<dbReference type="KEGG" id="rue:DT065_12410"/>
<dbReference type="InterPro" id="IPR002669">
    <property type="entry name" value="UreD"/>
</dbReference>
<dbReference type="HAMAP" id="MF_01384">
    <property type="entry name" value="UreD"/>
    <property type="match status" value="1"/>
</dbReference>
<keyword evidence="3" id="KW-0963">Cytoplasm</keyword>
<evidence type="ECO:0000313" key="5">
    <source>
        <dbReference type="Proteomes" id="UP000252100"/>
    </source>
</evidence>
<keyword evidence="5" id="KW-1185">Reference proteome</keyword>
<dbReference type="Proteomes" id="UP000252100">
    <property type="component" value="Chromosome"/>
</dbReference>
<keyword evidence="3" id="KW-0996">Nickel insertion</keyword>
<evidence type="ECO:0000256" key="1">
    <source>
        <dbReference type="ARBA" id="ARBA00007177"/>
    </source>
</evidence>
<dbReference type="PANTHER" id="PTHR33643:SF1">
    <property type="entry name" value="UREASE ACCESSORY PROTEIN D"/>
    <property type="match status" value="1"/>
</dbReference>
<sequence length="278" mass="32291">MSHHGKLLLNFQRKNHRTRLIDCYQQSPLKASRELYLDDKKEQATVYLMESSGGMVAGDRNEYDIHLKEHADVCLIEQSATKVYPSYNHRCSTQKISVQLEEGACLEWIPEAIIPYQDARYQGDTVIRMKKGSTLLWGEIISPGREKRDECFLYNEFQSRFQIWVEGECLAYDPIQFYPDEMPLQQAGMLEESLYIGTLWFVSPRVPSLDVQYIHDKLQDCNHTKASVTTLEGKGLQIRWLATDLWAMKEEMNTVCHRFRNVQEQTNIEMPSLGSDVI</sequence>
<name>A0A345C0K1_9BACI</name>
<dbReference type="EMBL" id="CP031092">
    <property type="protein sequence ID" value="AXF56732.1"/>
    <property type="molecule type" value="Genomic_DNA"/>
</dbReference>
<comment type="subunit">
    <text evidence="3">UreD, UreF and UreG form a complex that acts as a GTP-hydrolysis-dependent molecular chaperone, activating the urease apoprotein by helping to assemble the nickel containing metallocenter of UreC. The UreE protein probably delivers the nickel.</text>
</comment>
<comment type="subcellular location">
    <subcellularLocation>
        <location evidence="3">Cytoplasm</location>
    </subcellularLocation>
</comment>
<protein>
    <recommendedName>
        <fullName evidence="3">Urease accessory protein UreD</fullName>
    </recommendedName>
</protein>
<organism evidence="4 5">
    <name type="scientific">Salicibibacter kimchii</name>
    <dbReference type="NCBI Taxonomy" id="2099786"/>
    <lineage>
        <taxon>Bacteria</taxon>
        <taxon>Bacillati</taxon>
        <taxon>Bacillota</taxon>
        <taxon>Bacilli</taxon>
        <taxon>Bacillales</taxon>
        <taxon>Bacillaceae</taxon>
        <taxon>Salicibibacter</taxon>
    </lineage>
</organism>